<dbReference type="RefSeq" id="WP_104601894.1">
    <property type="nucleotide sequence ID" value="NZ_CP082217.1"/>
</dbReference>
<dbReference type="InterPro" id="IPR052028">
    <property type="entry name" value="HipA_Ser/Thr_kinase"/>
</dbReference>
<dbReference type="Gene3D" id="1.10.1070.20">
    <property type="match status" value="1"/>
</dbReference>
<dbReference type="GO" id="GO:0004674">
    <property type="term" value="F:protein serine/threonine kinase activity"/>
    <property type="evidence" value="ECO:0007669"/>
    <property type="project" value="TreeGrafter"/>
</dbReference>
<evidence type="ECO:0000256" key="1">
    <source>
        <dbReference type="ARBA" id="ARBA00010164"/>
    </source>
</evidence>
<dbReference type="PANTHER" id="PTHR37419:SF8">
    <property type="entry name" value="TOXIN YJJJ"/>
    <property type="match status" value="1"/>
</dbReference>
<dbReference type="PANTHER" id="PTHR37419">
    <property type="entry name" value="SERINE/THREONINE-PROTEIN KINASE TOXIN HIPA"/>
    <property type="match status" value="1"/>
</dbReference>
<dbReference type="InterPro" id="IPR012893">
    <property type="entry name" value="HipA-like_C"/>
</dbReference>
<protein>
    <recommendedName>
        <fullName evidence="4">HipA-like C-terminal domain-containing protein</fullName>
    </recommendedName>
</protein>
<keyword evidence="3" id="KW-0418">Kinase</keyword>
<accession>A0A2S7DX61</accession>
<dbReference type="GO" id="GO:0005829">
    <property type="term" value="C:cytosol"/>
    <property type="evidence" value="ECO:0007669"/>
    <property type="project" value="TreeGrafter"/>
</dbReference>
<evidence type="ECO:0000256" key="2">
    <source>
        <dbReference type="ARBA" id="ARBA00022679"/>
    </source>
</evidence>
<comment type="caution">
    <text evidence="5">The sequence shown here is derived from an EMBL/GenBank/DDBJ whole genome shotgun (WGS) entry which is preliminary data.</text>
</comment>
<organism evidence="5 6">
    <name type="scientific">Xanthomonas cucurbitae</name>
    <dbReference type="NCBI Taxonomy" id="56453"/>
    <lineage>
        <taxon>Bacteria</taxon>
        <taxon>Pseudomonadati</taxon>
        <taxon>Pseudomonadota</taxon>
        <taxon>Gammaproteobacteria</taxon>
        <taxon>Lysobacterales</taxon>
        <taxon>Lysobacteraceae</taxon>
        <taxon>Xanthomonas</taxon>
    </lineage>
</organism>
<keyword evidence="2" id="KW-0808">Transferase</keyword>
<reference evidence="5 6" key="1">
    <citation type="submission" date="2016-08" db="EMBL/GenBank/DDBJ databases">
        <authorList>
            <person name="Seilhamer J.J."/>
        </authorList>
    </citation>
    <scope>NUCLEOTIDE SEQUENCE [LARGE SCALE GENOMIC DNA]</scope>
    <source>
        <strain evidence="5 6">CFBP2542</strain>
    </source>
</reference>
<name>A0A2S7DX61_9XANT</name>
<feature type="domain" description="HipA-like C-terminal" evidence="4">
    <location>
        <begin position="168"/>
        <end position="385"/>
    </location>
</feature>
<comment type="similarity">
    <text evidence="1">Belongs to the HipA Ser/Thr kinase family.</text>
</comment>
<evidence type="ECO:0000256" key="3">
    <source>
        <dbReference type="ARBA" id="ARBA00022777"/>
    </source>
</evidence>
<dbReference type="EMBL" id="MDED01000002">
    <property type="protein sequence ID" value="PPU78432.1"/>
    <property type="molecule type" value="Genomic_DNA"/>
</dbReference>
<evidence type="ECO:0000313" key="6">
    <source>
        <dbReference type="Proteomes" id="UP000239561"/>
    </source>
</evidence>
<gene>
    <name evidence="5" type="ORF">XcuCFBP2542_01690</name>
</gene>
<evidence type="ECO:0000313" key="5">
    <source>
        <dbReference type="EMBL" id="PPU78432.1"/>
    </source>
</evidence>
<sequence>MPYVFVHLPGETTAVPAGLVTLFEQGIQLQASRFAYGRRYRDRNAPAAIAVDPVSLPLADAAGDQVPINGLPLFGALRDATPDDWGRRVIENRLGVPANGLPESQYLLLAGSNRVGALDVRPALDSTPDTAGMPATIDLQYLVAAAERVEQGLPVPKALENYLVGAPSLGGARPKATIAHDAREWIAKFPSVRDRFDVPSVERATLELARRAGLSVPETALQTLADGRHVMLIERFDRRPVAGGMGRRHTVSALTMLGLSEQQSPDARYAQIVRVIEDRATDGQVAAQREELFARMVFNILVSNDDDHLRNHAFVHDDGAWNLSPLYDVVPKPQVGSERTLHLGVGPRGRWATLDNALAGHGDFGLNQQRAARLIDRVAAAVRVWREVFEELGVSEKDCTLVKTAFRRAADVGMREVERHL</sequence>
<dbReference type="AlphaFoldDB" id="A0A2S7DX61"/>
<dbReference type="Proteomes" id="UP000239561">
    <property type="component" value="Unassembled WGS sequence"/>
</dbReference>
<dbReference type="Pfam" id="PF07804">
    <property type="entry name" value="HipA_C"/>
    <property type="match status" value="1"/>
</dbReference>
<proteinExistence type="inferred from homology"/>
<evidence type="ECO:0000259" key="4">
    <source>
        <dbReference type="Pfam" id="PF07804"/>
    </source>
</evidence>